<feature type="compositionally biased region" description="Polar residues" evidence="1">
    <location>
        <begin position="207"/>
        <end position="216"/>
    </location>
</feature>
<protein>
    <recommendedName>
        <fullName evidence="5">WAP domain-containing protein</fullName>
    </recommendedName>
</protein>
<gene>
    <name evidence="3" type="ORF">K7432_000591</name>
</gene>
<keyword evidence="2" id="KW-0732">Signal</keyword>
<keyword evidence="4" id="KW-1185">Reference proteome</keyword>
<comment type="caution">
    <text evidence="3">The sequence shown here is derived from an EMBL/GenBank/DDBJ whole genome shotgun (WGS) entry which is preliminary data.</text>
</comment>
<organism evidence="3 4">
    <name type="scientific">Basidiobolus ranarum</name>
    <dbReference type="NCBI Taxonomy" id="34480"/>
    <lineage>
        <taxon>Eukaryota</taxon>
        <taxon>Fungi</taxon>
        <taxon>Fungi incertae sedis</taxon>
        <taxon>Zoopagomycota</taxon>
        <taxon>Entomophthoromycotina</taxon>
        <taxon>Basidiobolomycetes</taxon>
        <taxon>Basidiobolales</taxon>
        <taxon>Basidiobolaceae</taxon>
        <taxon>Basidiobolus</taxon>
    </lineage>
</organism>
<reference evidence="3 4" key="1">
    <citation type="submission" date="2023-04" db="EMBL/GenBank/DDBJ databases">
        <title>Genome of Basidiobolus ranarum AG-B5.</title>
        <authorList>
            <person name="Stajich J.E."/>
            <person name="Carter-House D."/>
            <person name="Gryganskyi A."/>
        </authorList>
    </citation>
    <scope>NUCLEOTIDE SEQUENCE [LARGE SCALE GENOMIC DNA]</scope>
    <source>
        <strain evidence="3 4">AG-B5</strain>
    </source>
</reference>
<sequence length="216" mass="22567">MLASLLLPILLAGFSAGHSSGKLSSMPGAGTPECVKFHQRCSLVHQANNLLCQGDAFCINHSTSNYYNCISTCGQGDRNGTGDLSTEGSRGPGYEELKTSNDPLRLCLSPIDVSAPMPGASTSECAQYHRKCHLTLQSCLPLCDNDNFCRNGCTSKYHLCVSTCGKGDREVEGQGGGAPENGEMGTTYGTQIPGHLNSKGGHGPSEASYSSGSIPS</sequence>
<evidence type="ECO:0000313" key="3">
    <source>
        <dbReference type="EMBL" id="KAK9729078.1"/>
    </source>
</evidence>
<evidence type="ECO:0000256" key="1">
    <source>
        <dbReference type="SAM" id="MobiDB-lite"/>
    </source>
</evidence>
<feature type="region of interest" description="Disordered" evidence="1">
    <location>
        <begin position="170"/>
        <end position="216"/>
    </location>
</feature>
<evidence type="ECO:0000313" key="4">
    <source>
        <dbReference type="Proteomes" id="UP001479436"/>
    </source>
</evidence>
<name>A0ABR2WB10_9FUNG</name>
<feature type="chain" id="PRO_5046617182" description="WAP domain-containing protein" evidence="2">
    <location>
        <begin position="18"/>
        <end position="216"/>
    </location>
</feature>
<dbReference type="Proteomes" id="UP001479436">
    <property type="component" value="Unassembled WGS sequence"/>
</dbReference>
<proteinExistence type="predicted"/>
<feature type="signal peptide" evidence="2">
    <location>
        <begin position="1"/>
        <end position="17"/>
    </location>
</feature>
<evidence type="ECO:0000256" key="2">
    <source>
        <dbReference type="SAM" id="SignalP"/>
    </source>
</evidence>
<accession>A0ABR2WB10</accession>
<dbReference type="EMBL" id="JASJQH010006886">
    <property type="protein sequence ID" value="KAK9729078.1"/>
    <property type="molecule type" value="Genomic_DNA"/>
</dbReference>
<evidence type="ECO:0008006" key="5">
    <source>
        <dbReference type="Google" id="ProtNLM"/>
    </source>
</evidence>